<evidence type="ECO:0000313" key="11">
    <source>
        <dbReference type="Proteomes" id="UP000613066"/>
    </source>
</evidence>
<dbReference type="AlphaFoldDB" id="A0A851P3U3"/>
<feature type="non-terminal residue" evidence="10">
    <location>
        <position position="1"/>
    </location>
</feature>
<feature type="region of interest" description="Disordered" evidence="8">
    <location>
        <begin position="165"/>
        <end position="192"/>
    </location>
</feature>
<feature type="compositionally biased region" description="Polar residues" evidence="8">
    <location>
        <begin position="335"/>
        <end position="344"/>
    </location>
</feature>
<feature type="region of interest" description="Disordered" evidence="8">
    <location>
        <begin position="285"/>
        <end position="313"/>
    </location>
</feature>
<feature type="compositionally biased region" description="Polar residues" evidence="8">
    <location>
        <begin position="401"/>
        <end position="411"/>
    </location>
</feature>
<comment type="subcellular location">
    <subcellularLocation>
        <location evidence="1">Nucleus</location>
    </subcellularLocation>
</comment>
<keyword evidence="3" id="KW-0597">Phosphoprotein</keyword>
<dbReference type="PROSITE" id="PS51980">
    <property type="entry name" value="OCEL"/>
    <property type="match status" value="1"/>
</dbReference>
<dbReference type="InterPro" id="IPR010844">
    <property type="entry name" value="Occludin_ELL"/>
</dbReference>
<dbReference type="PANTHER" id="PTHR23288:SF8">
    <property type="entry name" value="RNA POLYMERASE II ELONGATION FACTOR ELL2"/>
    <property type="match status" value="1"/>
</dbReference>
<dbReference type="GO" id="GO:0008023">
    <property type="term" value="C:transcription elongation factor complex"/>
    <property type="evidence" value="ECO:0007669"/>
    <property type="project" value="InterPro"/>
</dbReference>
<dbReference type="Pfam" id="PF07303">
    <property type="entry name" value="Occludin_ELL"/>
    <property type="match status" value="1"/>
</dbReference>
<feature type="compositionally biased region" description="Basic and acidic residues" evidence="8">
    <location>
        <begin position="432"/>
        <end position="446"/>
    </location>
</feature>
<keyword evidence="6" id="KW-0539">Nucleus</keyword>
<feature type="compositionally biased region" description="Polar residues" evidence="8">
    <location>
        <begin position="182"/>
        <end position="192"/>
    </location>
</feature>
<evidence type="ECO:0000256" key="3">
    <source>
        <dbReference type="ARBA" id="ARBA00022553"/>
    </source>
</evidence>
<comment type="caution">
    <text evidence="10">The sequence shown here is derived from an EMBL/GenBank/DDBJ whole genome shotgun (WGS) entry which is preliminary data.</text>
</comment>
<feature type="compositionally biased region" description="Polar residues" evidence="8">
    <location>
        <begin position="379"/>
        <end position="388"/>
    </location>
</feature>
<dbReference type="InterPro" id="IPR042065">
    <property type="entry name" value="E3_ELL-like"/>
</dbReference>
<dbReference type="PANTHER" id="PTHR23288">
    <property type="entry name" value="OCCLUDIN AND RNA POLYMERASE II ELONGATION FACTOR ELL"/>
    <property type="match status" value="1"/>
</dbReference>
<dbReference type="GO" id="GO:0006368">
    <property type="term" value="P:transcription elongation by RNA polymerase II"/>
    <property type="evidence" value="ECO:0007669"/>
    <property type="project" value="InterPro"/>
</dbReference>
<reference evidence="10" key="1">
    <citation type="submission" date="2019-09" db="EMBL/GenBank/DDBJ databases">
        <title>Bird 10,000 Genomes (B10K) Project - Family phase.</title>
        <authorList>
            <person name="Zhang G."/>
        </authorList>
    </citation>
    <scope>NUCLEOTIDE SEQUENCE</scope>
    <source>
        <strain evidence="10">B10K-DU-001-08</strain>
        <tissue evidence="10">Muscle</tissue>
    </source>
</reference>
<feature type="region of interest" description="Disordered" evidence="8">
    <location>
        <begin position="333"/>
        <end position="514"/>
    </location>
</feature>
<comment type="similarity">
    <text evidence="2 7">Belongs to the ELL/occludin family.</text>
</comment>
<dbReference type="Gene3D" id="6.10.140.340">
    <property type="match status" value="1"/>
</dbReference>
<dbReference type="Gene3D" id="1.10.10.2670">
    <property type="entry name" value="E3 ubiquitin-protein ligase"/>
    <property type="match status" value="1"/>
</dbReference>
<keyword evidence="4" id="KW-0805">Transcription regulation</keyword>
<evidence type="ECO:0000256" key="5">
    <source>
        <dbReference type="ARBA" id="ARBA00023163"/>
    </source>
</evidence>
<organism evidence="10 11">
    <name type="scientific">Penelope pileata</name>
    <dbReference type="NCBI Taxonomy" id="1118817"/>
    <lineage>
        <taxon>Eukaryota</taxon>
        <taxon>Metazoa</taxon>
        <taxon>Chordata</taxon>
        <taxon>Craniata</taxon>
        <taxon>Vertebrata</taxon>
        <taxon>Euteleostomi</taxon>
        <taxon>Archelosauria</taxon>
        <taxon>Archosauria</taxon>
        <taxon>Dinosauria</taxon>
        <taxon>Saurischia</taxon>
        <taxon>Theropoda</taxon>
        <taxon>Coelurosauria</taxon>
        <taxon>Aves</taxon>
        <taxon>Neognathae</taxon>
        <taxon>Galloanserae</taxon>
        <taxon>Galliformes</taxon>
        <taxon>Cracidae</taxon>
        <taxon>Penelope</taxon>
    </lineage>
</organism>
<feature type="domain" description="OCEL" evidence="9">
    <location>
        <begin position="515"/>
        <end position="617"/>
    </location>
</feature>
<accession>A0A851P3U3</accession>
<evidence type="ECO:0000256" key="2">
    <source>
        <dbReference type="ARBA" id="ARBA00009171"/>
    </source>
</evidence>
<evidence type="ECO:0000256" key="1">
    <source>
        <dbReference type="ARBA" id="ARBA00004123"/>
    </source>
</evidence>
<dbReference type="GO" id="GO:0042795">
    <property type="term" value="P:snRNA transcription by RNA polymerase II"/>
    <property type="evidence" value="ECO:0007669"/>
    <property type="project" value="TreeGrafter"/>
</dbReference>
<name>A0A851P3U3_9GALL</name>
<feature type="compositionally biased region" description="Polar residues" evidence="8">
    <location>
        <begin position="501"/>
        <end position="512"/>
    </location>
</feature>
<evidence type="ECO:0000256" key="8">
    <source>
        <dbReference type="SAM" id="MobiDB-lite"/>
    </source>
</evidence>
<dbReference type="SUPFAM" id="SSF46785">
    <property type="entry name" value="Winged helix' DNA-binding domain"/>
    <property type="match status" value="1"/>
</dbReference>
<evidence type="ECO:0000259" key="9">
    <source>
        <dbReference type="PROSITE" id="PS51980"/>
    </source>
</evidence>
<feature type="compositionally biased region" description="Basic residues" evidence="8">
    <location>
        <begin position="449"/>
        <end position="458"/>
    </location>
</feature>
<evidence type="ECO:0000256" key="7">
    <source>
        <dbReference type="PROSITE-ProRule" id="PRU01324"/>
    </source>
</evidence>
<sequence length="617" mass="69079">MAALREGGRYAVSCGKAADNVSVLHVKLTETAVRALESYQGRKDLVSSQPSIQFQGRQGLIKIPKVDLPNESHTFNFYLSNVGKDNPQGSFDCVQQTASSSGASQLSSLGLIQNKITVCATNDSYQMTKERMTQAEEELRNRSAKVIKPGGRYLGKRVQIRRAPQSIPDAAPERKRSAPINPANTIRKTHTNNTVSQRPYRDRVIHLLALKAYKKPELLARLQRDGVNQKDKNSLTAILQQVANLNPKDNSYTLKDYVFKDIQKDWPGYNEVDKQTLELILSRKVNSSQNTTSTSHLGSPVTSNKDAASASPSQKRLLDFDFIDPLMNKKPRISHLSSRVQPSLSGRLPAPSKKAAPASTAPASLSLPAAYPPASNPPQTASSISPSTPEGRGTQDLPVDSISQSGSNVFEHQQEKYTSRTPLETPRPAASKLEHPASTDEKDVVLYKKSMKKAKKHKEKDQIEKQDTTNADKKKDLGKEETAELESPSGLESDEGVKKTCTASTDSPSSTNEEPDYFKKYIAIVSYEQRQSYKDDFNAEYDEYRSLHARMESITRKFMKLDAQRKQLSPGSKEYQMLHEEVLEEYRKIQQSSPNYREEKHRCEYLHNKLSHIKRLI</sequence>
<dbReference type="InterPro" id="IPR031176">
    <property type="entry name" value="ELL/occludin"/>
</dbReference>
<dbReference type="EMBL" id="WBMW01004112">
    <property type="protein sequence ID" value="NXC46790.1"/>
    <property type="molecule type" value="Genomic_DNA"/>
</dbReference>
<dbReference type="Pfam" id="PF10390">
    <property type="entry name" value="ELL"/>
    <property type="match status" value="1"/>
</dbReference>
<dbReference type="InterPro" id="IPR036390">
    <property type="entry name" value="WH_DNA-bd_sf"/>
</dbReference>
<dbReference type="GO" id="GO:0000987">
    <property type="term" value="F:cis-regulatory region sequence-specific DNA binding"/>
    <property type="evidence" value="ECO:0007669"/>
    <property type="project" value="TreeGrafter"/>
</dbReference>
<keyword evidence="5" id="KW-0804">Transcription</keyword>
<proteinExistence type="inferred from homology"/>
<evidence type="ECO:0000256" key="6">
    <source>
        <dbReference type="ARBA" id="ARBA00023242"/>
    </source>
</evidence>
<feature type="compositionally biased region" description="Basic and acidic residues" evidence="8">
    <location>
        <begin position="459"/>
        <end position="482"/>
    </location>
</feature>
<dbReference type="InterPro" id="IPR019464">
    <property type="entry name" value="ELL_N"/>
</dbReference>
<gene>
    <name evidence="10" type="primary">Ell2</name>
    <name evidence="10" type="ORF">PENPIL_R10005</name>
</gene>
<feature type="non-terminal residue" evidence="10">
    <location>
        <position position="617"/>
    </location>
</feature>
<protein>
    <submittedName>
        <fullName evidence="10">ELL2 factor</fullName>
    </submittedName>
</protein>
<keyword evidence="11" id="KW-1185">Reference proteome</keyword>
<dbReference type="FunFam" id="1.10.10.2670:FF:000002">
    <property type="entry name" value="RNA polymerase II elongation factor ELL2"/>
    <property type="match status" value="1"/>
</dbReference>
<evidence type="ECO:0000313" key="10">
    <source>
        <dbReference type="EMBL" id="NXC46790.1"/>
    </source>
</evidence>
<dbReference type="Proteomes" id="UP000613066">
    <property type="component" value="Unassembled WGS sequence"/>
</dbReference>
<dbReference type="OrthoDB" id="6284217at2759"/>
<dbReference type="GO" id="GO:0032968">
    <property type="term" value="P:positive regulation of transcription elongation by RNA polymerase II"/>
    <property type="evidence" value="ECO:0007669"/>
    <property type="project" value="TreeGrafter"/>
</dbReference>
<evidence type="ECO:0000256" key="4">
    <source>
        <dbReference type="ARBA" id="ARBA00023015"/>
    </source>
</evidence>
<feature type="compositionally biased region" description="Low complexity" evidence="8">
    <location>
        <begin position="349"/>
        <end position="369"/>
    </location>
</feature>
<dbReference type="SUPFAM" id="SSF144292">
    <property type="entry name" value="occludin/ELL-like"/>
    <property type="match status" value="1"/>
</dbReference>